<evidence type="ECO:0000313" key="4">
    <source>
        <dbReference type="EMBL" id="ODN41927.1"/>
    </source>
</evidence>
<gene>
    <name evidence="4" type="ORF">BGC07_01800</name>
</gene>
<dbReference type="SUPFAM" id="SSF53850">
    <property type="entry name" value="Periplasmic binding protein-like II"/>
    <property type="match status" value="1"/>
</dbReference>
<evidence type="ECO:0000313" key="5">
    <source>
        <dbReference type="Proteomes" id="UP000094329"/>
    </source>
</evidence>
<evidence type="ECO:0000256" key="1">
    <source>
        <dbReference type="ARBA" id="ARBA00010333"/>
    </source>
</evidence>
<organism evidence="4 5">
    <name type="scientific">Piscirickettsia litoralis</name>
    <dbReference type="NCBI Taxonomy" id="1891921"/>
    <lineage>
        <taxon>Bacteria</taxon>
        <taxon>Pseudomonadati</taxon>
        <taxon>Pseudomonadota</taxon>
        <taxon>Gammaproteobacteria</taxon>
        <taxon>Thiotrichales</taxon>
        <taxon>Piscirickettsiaceae</taxon>
        <taxon>Piscirickettsia</taxon>
    </lineage>
</organism>
<accession>A0ABX2ZZD2</accession>
<protein>
    <recommendedName>
        <fullName evidence="3">Solute-binding protein family 3/N-terminal domain-containing protein</fullName>
    </recommendedName>
</protein>
<comment type="similarity">
    <text evidence="1">Belongs to the bacterial solute-binding protein 3 family.</text>
</comment>
<dbReference type="Gene3D" id="3.40.190.10">
    <property type="entry name" value="Periplasmic binding protein-like II"/>
    <property type="match status" value="2"/>
</dbReference>
<dbReference type="Pfam" id="PF00497">
    <property type="entry name" value="SBP_bac_3"/>
    <property type="match status" value="1"/>
</dbReference>
<evidence type="ECO:0000256" key="2">
    <source>
        <dbReference type="ARBA" id="ARBA00022729"/>
    </source>
</evidence>
<proteinExistence type="inferred from homology"/>
<dbReference type="Proteomes" id="UP000094329">
    <property type="component" value="Unassembled WGS sequence"/>
</dbReference>
<dbReference type="PANTHER" id="PTHR35936:SF25">
    <property type="entry name" value="ABC TRANSPORTER SUBSTRATE-BINDING PROTEIN"/>
    <property type="match status" value="1"/>
</dbReference>
<keyword evidence="2" id="KW-0732">Signal</keyword>
<comment type="caution">
    <text evidence="4">The sequence shown here is derived from an EMBL/GenBank/DDBJ whole genome shotgun (WGS) entry which is preliminary data.</text>
</comment>
<evidence type="ECO:0000259" key="3">
    <source>
        <dbReference type="Pfam" id="PF00497"/>
    </source>
</evidence>
<sequence length="249" mass="28043">MIICAMFLMLKKAKIYSFFICFISFSVVSFSVEEITIATGEWPPYTSQTLAGLGHTTTIVTRAFAAMGVGVTYQWKPWKRSYILAENLKVDATMPWWSTAERREKFIYSDPIDSSKTVIWYQKNKPIHFSSVQDLKGLKIGGVIGFSYGSEFDQAVKNKLFIYEKTRSVLVTLRKLAAGRLDAFPCSLDVCLSHLKTGSGKSFANEVTYASTPLTERQLYLIVSKKHPNGEQIIKTFNKGLSLIGEEKN</sequence>
<name>A0ABX2ZZD2_9GAMM</name>
<keyword evidence="5" id="KW-1185">Reference proteome</keyword>
<dbReference type="InterPro" id="IPR001638">
    <property type="entry name" value="Solute-binding_3/MltF_N"/>
</dbReference>
<dbReference type="PANTHER" id="PTHR35936">
    <property type="entry name" value="MEMBRANE-BOUND LYTIC MUREIN TRANSGLYCOSYLASE F"/>
    <property type="match status" value="1"/>
</dbReference>
<feature type="domain" description="Solute-binding protein family 3/N-terminal" evidence="3">
    <location>
        <begin position="39"/>
        <end position="241"/>
    </location>
</feature>
<dbReference type="EMBL" id="MDTU01000001">
    <property type="protein sequence ID" value="ODN41927.1"/>
    <property type="molecule type" value="Genomic_DNA"/>
</dbReference>
<reference evidence="4 5" key="1">
    <citation type="submission" date="2016-08" db="EMBL/GenBank/DDBJ databases">
        <title>Draft genome sequence of Candidatus Piscirickettsia litoralis, from seawater.</title>
        <authorList>
            <person name="Wan X."/>
            <person name="Lee A.J."/>
            <person name="Hou S."/>
            <person name="Donachie S.P."/>
        </authorList>
    </citation>
    <scope>NUCLEOTIDE SEQUENCE [LARGE SCALE GENOMIC DNA]</scope>
    <source>
        <strain evidence="4 5">Y2</strain>
    </source>
</reference>